<dbReference type="InterPro" id="IPR011146">
    <property type="entry name" value="HIT-like"/>
</dbReference>
<evidence type="ECO:0000313" key="9">
    <source>
        <dbReference type="EMBL" id="KAG7562789.1"/>
    </source>
</evidence>
<feature type="binding site" evidence="4">
    <location>
        <position position="101"/>
    </location>
    <ligand>
        <name>substrate</name>
    </ligand>
</feature>
<feature type="active site" description="Tele-AMP-histidine intermediate" evidence="3">
    <location>
        <position position="99"/>
    </location>
</feature>
<dbReference type="Pfam" id="PF01230">
    <property type="entry name" value="HIT"/>
    <property type="match status" value="1"/>
</dbReference>
<keyword evidence="10" id="KW-1185">Reference proteome</keyword>
<sequence>MSSSQVIRFHKYIVTPQVFYKTTSSYGIVNMRPLIRTDVLICPMRVVPRLADLSPAEITDLFLSVQRVGKVIEKEYGGQGLTMSCQDGSAAGQSVPHVHIHLLPRRTTDFNGQNDDVYPALERSEHQLDGNLAEVAQKTGNERNVMKVPKDEDRKCRTAEDMAEEAERLATLFREE</sequence>
<accession>A0A8K0NSC9</accession>
<dbReference type="InterPro" id="IPR036265">
    <property type="entry name" value="HIT-like_sf"/>
</dbReference>
<dbReference type="InterPro" id="IPR051884">
    <property type="entry name" value="Bis(5'-adenosyl)-TPase_reg"/>
</dbReference>
<name>A0A8K0NSC9_9TREE</name>
<evidence type="ECO:0000256" key="1">
    <source>
        <dbReference type="ARBA" id="ARBA00022741"/>
    </source>
</evidence>
<dbReference type="FunFam" id="3.30.428.10:FF:000011">
    <property type="entry name" value="Fragile histidine triad"/>
    <property type="match status" value="1"/>
</dbReference>
<dbReference type="PANTHER" id="PTHR46243">
    <property type="entry name" value="BIS(5'-ADENOSYL)-TRIPHOSPHATASE"/>
    <property type="match status" value="1"/>
</dbReference>
<evidence type="ECO:0000256" key="5">
    <source>
        <dbReference type="PIRSR" id="PIRSR639383-3"/>
    </source>
</evidence>
<evidence type="ECO:0000256" key="4">
    <source>
        <dbReference type="PIRSR" id="PIRSR639383-2"/>
    </source>
</evidence>
<feature type="binding site" evidence="4">
    <location>
        <position position="30"/>
    </location>
    <ligand>
        <name>substrate</name>
    </ligand>
</feature>
<feature type="binding site" evidence="4">
    <location>
        <begin position="92"/>
        <end position="95"/>
    </location>
    <ligand>
        <name>substrate</name>
    </ligand>
</feature>
<dbReference type="InterPro" id="IPR019808">
    <property type="entry name" value="Histidine_triad_CS"/>
</dbReference>
<comment type="cofactor">
    <cofactor evidence="7">
        <name>Mn(2+)</name>
        <dbReference type="ChEBI" id="CHEBI:29035"/>
    </cofactor>
</comment>
<keyword evidence="2 7" id="KW-0378">Hydrolase</keyword>
<dbReference type="SUPFAM" id="SSF54197">
    <property type="entry name" value="HIT-like"/>
    <property type="match status" value="1"/>
</dbReference>
<dbReference type="EC" id="3.6.1.29" evidence="7"/>
<organism evidence="9 10">
    <name type="scientific">Filobasidium floriforme</name>
    <dbReference type="NCBI Taxonomy" id="5210"/>
    <lineage>
        <taxon>Eukaryota</taxon>
        <taxon>Fungi</taxon>
        <taxon>Dikarya</taxon>
        <taxon>Basidiomycota</taxon>
        <taxon>Agaricomycotina</taxon>
        <taxon>Tremellomycetes</taxon>
        <taxon>Filobasidiales</taxon>
        <taxon>Filobasidiaceae</taxon>
        <taxon>Filobasidium</taxon>
    </lineage>
</organism>
<feature type="binding site" evidence="4">
    <location>
        <position position="86"/>
    </location>
    <ligand>
        <name>substrate</name>
    </ligand>
</feature>
<gene>
    <name evidence="9" type="ORF">FFLO_01744</name>
</gene>
<dbReference type="AlphaFoldDB" id="A0A8K0NSC9"/>
<feature type="site" description="Important for induction of apoptosis" evidence="5">
    <location>
        <position position="118"/>
    </location>
</feature>
<protein>
    <recommendedName>
        <fullName evidence="7">Bis(5'-adenosyl)-triphosphatase</fullName>
        <ecNumber evidence="7">3.6.1.29</ecNumber>
    </recommendedName>
</protein>
<dbReference type="PROSITE" id="PS00892">
    <property type="entry name" value="HIT_1"/>
    <property type="match status" value="1"/>
</dbReference>
<evidence type="ECO:0000259" key="8">
    <source>
        <dbReference type="PROSITE" id="PS51084"/>
    </source>
</evidence>
<evidence type="ECO:0000256" key="2">
    <source>
        <dbReference type="ARBA" id="ARBA00022801"/>
    </source>
</evidence>
<dbReference type="EMBL" id="JABELV010000025">
    <property type="protein sequence ID" value="KAG7562789.1"/>
    <property type="molecule type" value="Genomic_DNA"/>
</dbReference>
<dbReference type="PROSITE" id="PS51084">
    <property type="entry name" value="HIT_2"/>
    <property type="match status" value="1"/>
</dbReference>
<dbReference type="GO" id="GO:0000166">
    <property type="term" value="F:nucleotide binding"/>
    <property type="evidence" value="ECO:0007669"/>
    <property type="project" value="UniProtKB-KW"/>
</dbReference>
<dbReference type="GO" id="GO:0047710">
    <property type="term" value="F:bis(5'-adenosyl)-triphosphatase activity"/>
    <property type="evidence" value="ECO:0007669"/>
    <property type="project" value="UniProtKB-UniRule"/>
</dbReference>
<dbReference type="PANTHER" id="PTHR46243:SF1">
    <property type="entry name" value="BIS(5'-ADENOSYL)-TRIPHOSPHATASE"/>
    <property type="match status" value="1"/>
</dbReference>
<dbReference type="Proteomes" id="UP000812966">
    <property type="component" value="Unassembled WGS sequence"/>
</dbReference>
<dbReference type="CDD" id="cd01275">
    <property type="entry name" value="FHIT"/>
    <property type="match status" value="1"/>
</dbReference>
<keyword evidence="1 7" id="KW-0547">Nucleotide-binding</keyword>
<comment type="caution">
    <text evidence="9">The sequence shown here is derived from an EMBL/GenBank/DDBJ whole genome shotgun (WGS) entry which is preliminary data.</text>
</comment>
<evidence type="ECO:0000313" key="10">
    <source>
        <dbReference type="Proteomes" id="UP000812966"/>
    </source>
</evidence>
<evidence type="ECO:0000256" key="7">
    <source>
        <dbReference type="RuleBase" id="RU366076"/>
    </source>
</evidence>
<dbReference type="Gene3D" id="3.30.428.10">
    <property type="entry name" value="HIT-like"/>
    <property type="match status" value="1"/>
</dbReference>
<feature type="short sequence motif" description="Histidine triad motif" evidence="6">
    <location>
        <begin position="97"/>
        <end position="101"/>
    </location>
</feature>
<evidence type="ECO:0000256" key="6">
    <source>
        <dbReference type="PROSITE-ProRule" id="PRU00464"/>
    </source>
</evidence>
<reference evidence="9" key="1">
    <citation type="submission" date="2020-04" db="EMBL/GenBank/DDBJ databases">
        <title>Analysis of mating type loci in Filobasidium floriforme.</title>
        <authorList>
            <person name="Nowrousian M."/>
        </authorList>
    </citation>
    <scope>NUCLEOTIDE SEQUENCE</scope>
    <source>
        <strain evidence="9">CBS 6242</strain>
    </source>
</reference>
<proteinExistence type="predicted"/>
<dbReference type="InterPro" id="IPR039383">
    <property type="entry name" value="FHIT"/>
</dbReference>
<comment type="catalytic activity">
    <reaction evidence="7">
        <text>P(1),P(3)-bis(5'-adenosyl) triphosphate + H2O = AMP + ADP + 2 H(+)</text>
        <dbReference type="Rhea" id="RHEA:13893"/>
        <dbReference type="ChEBI" id="CHEBI:15377"/>
        <dbReference type="ChEBI" id="CHEBI:15378"/>
        <dbReference type="ChEBI" id="CHEBI:58529"/>
        <dbReference type="ChEBI" id="CHEBI:456215"/>
        <dbReference type="ChEBI" id="CHEBI:456216"/>
        <dbReference type="EC" id="3.6.1.29"/>
    </reaction>
</comment>
<evidence type="ECO:0000256" key="3">
    <source>
        <dbReference type="PIRSR" id="PIRSR639383-1"/>
    </source>
</evidence>
<feature type="domain" description="HIT" evidence="8">
    <location>
        <begin position="5"/>
        <end position="112"/>
    </location>
</feature>